<comment type="caution">
    <text evidence="1">The sequence shown here is derived from an EMBL/GenBank/DDBJ whole genome shotgun (WGS) entry which is preliminary data.</text>
</comment>
<dbReference type="EMBL" id="JARBHB010000015">
    <property type="protein sequence ID" value="KAJ8868050.1"/>
    <property type="molecule type" value="Genomic_DNA"/>
</dbReference>
<keyword evidence="2" id="KW-1185">Reference proteome</keyword>
<proteinExistence type="predicted"/>
<evidence type="ECO:0000313" key="1">
    <source>
        <dbReference type="EMBL" id="KAJ8868050.1"/>
    </source>
</evidence>
<organism evidence="1 2">
    <name type="scientific">Dryococelus australis</name>
    <dbReference type="NCBI Taxonomy" id="614101"/>
    <lineage>
        <taxon>Eukaryota</taxon>
        <taxon>Metazoa</taxon>
        <taxon>Ecdysozoa</taxon>
        <taxon>Arthropoda</taxon>
        <taxon>Hexapoda</taxon>
        <taxon>Insecta</taxon>
        <taxon>Pterygota</taxon>
        <taxon>Neoptera</taxon>
        <taxon>Polyneoptera</taxon>
        <taxon>Phasmatodea</taxon>
        <taxon>Verophasmatodea</taxon>
        <taxon>Anareolatae</taxon>
        <taxon>Phasmatidae</taxon>
        <taxon>Eurycanthinae</taxon>
        <taxon>Dryococelus</taxon>
    </lineage>
</organism>
<reference evidence="1 2" key="1">
    <citation type="submission" date="2023-02" db="EMBL/GenBank/DDBJ databases">
        <title>LHISI_Scaffold_Assembly.</title>
        <authorList>
            <person name="Stuart O.P."/>
            <person name="Cleave R."/>
            <person name="Magrath M.J.L."/>
            <person name="Mikheyev A.S."/>
        </authorList>
    </citation>
    <scope>NUCLEOTIDE SEQUENCE [LARGE SCALE GENOMIC DNA]</scope>
    <source>
        <strain evidence="1">Daus_M_001</strain>
        <tissue evidence="1">Leg muscle</tissue>
    </source>
</reference>
<gene>
    <name evidence="1" type="ORF">PR048_031859</name>
</gene>
<protein>
    <submittedName>
        <fullName evidence="1">Uncharacterized protein</fullName>
    </submittedName>
</protein>
<evidence type="ECO:0000313" key="2">
    <source>
        <dbReference type="Proteomes" id="UP001159363"/>
    </source>
</evidence>
<name>A0ABQ9G6G4_9NEOP</name>
<accession>A0ABQ9G6G4</accession>
<dbReference type="Proteomes" id="UP001159363">
    <property type="component" value="Chromosome 14"/>
</dbReference>
<sequence>MLSGYDFELCYWPVPSIANADGLSRIPTPETEVPAPMEVVIFKALDAPPLTARQIAELTRADPVLSRVLQGWPSGNHGDEYVPLVRRQHELKQYKNISATGIIMANKYPKFHYNKIRKWPKCLGVFPKNMLDKMGRQSLSNGLTIKEYC</sequence>